<dbReference type="PANTHER" id="PTHR46082">
    <property type="entry name" value="ATP/GTP-BINDING PROTEIN-RELATED"/>
    <property type="match status" value="1"/>
</dbReference>
<feature type="compositionally biased region" description="Polar residues" evidence="1">
    <location>
        <begin position="732"/>
        <end position="751"/>
    </location>
</feature>
<reference evidence="3 4" key="1">
    <citation type="submission" date="2024-07" db="EMBL/GenBank/DDBJ databases">
        <title>Section-level genome sequencing and comparative genomics of Aspergillus sections Usti and Cavernicolus.</title>
        <authorList>
            <consortium name="Lawrence Berkeley National Laboratory"/>
            <person name="Nybo J.L."/>
            <person name="Vesth T.C."/>
            <person name="Theobald S."/>
            <person name="Frisvad J.C."/>
            <person name="Larsen T.O."/>
            <person name="Kjaerboelling I."/>
            <person name="Rothschild-Mancinelli K."/>
            <person name="Lyhne E.K."/>
            <person name="Kogle M.E."/>
            <person name="Barry K."/>
            <person name="Clum A."/>
            <person name="Na H."/>
            <person name="Ledsgaard L."/>
            <person name="Lin J."/>
            <person name="Lipzen A."/>
            <person name="Kuo A."/>
            <person name="Riley R."/>
            <person name="Mondo S."/>
            <person name="Labutti K."/>
            <person name="Haridas S."/>
            <person name="Pangalinan J."/>
            <person name="Salamov A.A."/>
            <person name="Simmons B.A."/>
            <person name="Magnuson J.K."/>
            <person name="Chen J."/>
            <person name="Drula E."/>
            <person name="Henrissat B."/>
            <person name="Wiebenga A."/>
            <person name="Lubbers R.J."/>
            <person name="Gomes A.C."/>
            <person name="Makela M.R."/>
            <person name="Stajich J."/>
            <person name="Grigoriev I.V."/>
            <person name="Mortensen U.H."/>
            <person name="De Vries R.P."/>
            <person name="Baker S.E."/>
            <person name="Andersen M.R."/>
        </authorList>
    </citation>
    <scope>NUCLEOTIDE SEQUENCE [LARGE SCALE GENOMIC DNA]</scope>
    <source>
        <strain evidence="3 4">CBS 123904</strain>
    </source>
</reference>
<feature type="compositionally biased region" description="Polar residues" evidence="1">
    <location>
        <begin position="698"/>
        <end position="711"/>
    </location>
</feature>
<sequence>MIGGNGRAMSYIRDRSSHYMPTRGALLLVHRYVHSANVAPISQSKPQTSNLHPSFELRTSLRTSRYTVGWLCVLPVEFSAARRMLDEEYQLDDQILGYGDQNRYVLGRIGEHNIVLNCPAVGTSGLLRATKIACDMKSSFPWIRFVLLVGIGGGVPGKYDIRLGDVVAGTAILPLDDGKKTDYGFVPATKSLPPPIVLLNAVTSLEYHLESKNLSQMIEQIATNTVRGRSVYSRPRVDRLYEATFLHRESCDCTRPDPQHFSGILRRAPRQGDLVYTHQGPIGSVNSVIKDARERDELARRRNILCVEMKAAGVMEFTCCLPIRGISDYADGHKNDDWQPYAALAAAVYAKELLKAMGTAEVARCVVNVAGDALENFISGLVRSASARSAGNSPRSAQQAMENLMEGHDLVEHLLDEPLTNLQQTSTQIEDVQKVQALHGHEARVQKCLKTLGDTVDQQAQKTSDYVTRAEWEELKAQVTENTSRIETLSTATQNTLDTTARLMNGLGDHLNKKELYFVGDLLKSAKEYTSHLTDLRKGLMDRARGQKSLETDIDSPQSSAARPKPPQPPPRKPRLFSSDWSGTRPFSKTDSFPSATPDSVPEADSAPSSASITTPIYKRWQEKFHFREGASSGSSTPSEEPRCKIPAYYRSGHSQEQVTSVISPRLLDSSTTPRGLVTNGFNIPHQSNAVPIPLTPHQLSQPQQIRTSGSPACACPSERPRQLIQFRDQHISSSRHTTGESDLSGTTLGSRSHPKQPPAKEPREELEYTQKPVKDLLSTFETRGIPLSPSRR</sequence>
<feature type="domain" description="Nucleoside phosphorylase" evidence="2">
    <location>
        <begin position="72"/>
        <end position="338"/>
    </location>
</feature>
<dbReference type="PANTHER" id="PTHR46082:SF6">
    <property type="entry name" value="AAA+ ATPASE DOMAIN-CONTAINING PROTEIN-RELATED"/>
    <property type="match status" value="1"/>
</dbReference>
<comment type="caution">
    <text evidence="3">The sequence shown here is derived from an EMBL/GenBank/DDBJ whole genome shotgun (WGS) entry which is preliminary data.</text>
</comment>
<organism evidence="3 4">
    <name type="scientific">Aspergillus pseudoustus</name>
    <dbReference type="NCBI Taxonomy" id="1810923"/>
    <lineage>
        <taxon>Eukaryota</taxon>
        <taxon>Fungi</taxon>
        <taxon>Dikarya</taxon>
        <taxon>Ascomycota</taxon>
        <taxon>Pezizomycotina</taxon>
        <taxon>Eurotiomycetes</taxon>
        <taxon>Eurotiomycetidae</taxon>
        <taxon>Eurotiales</taxon>
        <taxon>Aspergillaceae</taxon>
        <taxon>Aspergillus</taxon>
        <taxon>Aspergillus subgen. Nidulantes</taxon>
    </lineage>
</organism>
<proteinExistence type="predicted"/>
<gene>
    <name evidence="3" type="ORF">BJY01DRAFT_259121</name>
</gene>
<dbReference type="Pfam" id="PF01048">
    <property type="entry name" value="PNP_UDP_1"/>
    <property type="match status" value="1"/>
</dbReference>
<dbReference type="EMBL" id="JBFXLU010000200">
    <property type="protein sequence ID" value="KAL2835556.1"/>
    <property type="molecule type" value="Genomic_DNA"/>
</dbReference>
<evidence type="ECO:0000313" key="4">
    <source>
        <dbReference type="Proteomes" id="UP001610446"/>
    </source>
</evidence>
<dbReference type="InterPro" id="IPR053137">
    <property type="entry name" value="NLR-like"/>
</dbReference>
<feature type="region of interest" description="Disordered" evidence="1">
    <location>
        <begin position="694"/>
        <end position="717"/>
    </location>
</feature>
<evidence type="ECO:0000256" key="1">
    <source>
        <dbReference type="SAM" id="MobiDB-lite"/>
    </source>
</evidence>
<feature type="region of interest" description="Disordered" evidence="1">
    <location>
        <begin position="732"/>
        <end position="793"/>
    </location>
</feature>
<dbReference type="Proteomes" id="UP001610446">
    <property type="component" value="Unassembled WGS sequence"/>
</dbReference>
<dbReference type="SUPFAM" id="SSF53167">
    <property type="entry name" value="Purine and uridine phosphorylases"/>
    <property type="match status" value="1"/>
</dbReference>
<feature type="compositionally biased region" description="Basic and acidic residues" evidence="1">
    <location>
        <begin position="759"/>
        <end position="775"/>
    </location>
</feature>
<name>A0ABR4J6R7_9EURO</name>
<accession>A0ABR4J6R7</accession>
<protein>
    <recommendedName>
        <fullName evidence="2">Nucleoside phosphorylase domain-containing protein</fullName>
    </recommendedName>
</protein>
<evidence type="ECO:0000259" key="2">
    <source>
        <dbReference type="Pfam" id="PF01048"/>
    </source>
</evidence>
<dbReference type="InterPro" id="IPR000845">
    <property type="entry name" value="Nucleoside_phosphorylase_d"/>
</dbReference>
<dbReference type="InterPro" id="IPR035994">
    <property type="entry name" value="Nucleoside_phosphorylase_sf"/>
</dbReference>
<keyword evidence="4" id="KW-1185">Reference proteome</keyword>
<dbReference type="Gene3D" id="3.40.50.1580">
    <property type="entry name" value="Nucleoside phosphorylase domain"/>
    <property type="match status" value="1"/>
</dbReference>
<feature type="region of interest" description="Disordered" evidence="1">
    <location>
        <begin position="545"/>
        <end position="615"/>
    </location>
</feature>
<evidence type="ECO:0000313" key="3">
    <source>
        <dbReference type="EMBL" id="KAL2835556.1"/>
    </source>
</evidence>
<feature type="compositionally biased region" description="Polar residues" evidence="1">
    <location>
        <begin position="579"/>
        <end position="598"/>
    </location>
</feature>